<protein>
    <recommendedName>
        <fullName evidence="1">Thiamine phosphate synthase/TenI domain-containing protein</fullName>
    </recommendedName>
</protein>
<dbReference type="InterPro" id="IPR036206">
    <property type="entry name" value="ThiamineP_synth_sf"/>
</dbReference>
<reference evidence="3" key="1">
    <citation type="submission" date="2018-07" db="EMBL/GenBank/DDBJ databases">
        <authorList>
            <person name="Liu B.-T."/>
            <person name="Du Z."/>
        </authorList>
    </citation>
    <scope>NUCLEOTIDE SEQUENCE [LARGE SCALE GENOMIC DNA]</scope>
    <source>
        <strain evidence="3">XYN52</strain>
    </source>
</reference>
<evidence type="ECO:0000259" key="1">
    <source>
        <dbReference type="Pfam" id="PF02581"/>
    </source>
</evidence>
<dbReference type="EMBL" id="QQNH01000022">
    <property type="protein sequence ID" value="RDE08173.1"/>
    <property type="molecule type" value="Genomic_DNA"/>
</dbReference>
<proteinExistence type="predicted"/>
<comment type="caution">
    <text evidence="2">The sequence shown here is derived from an EMBL/GenBank/DDBJ whole genome shotgun (WGS) entry which is preliminary data.</text>
</comment>
<dbReference type="AlphaFoldDB" id="A0A369W1D3"/>
<accession>A0A369W1D3</accession>
<dbReference type="Gene3D" id="3.20.20.70">
    <property type="entry name" value="Aldolase class I"/>
    <property type="match status" value="1"/>
</dbReference>
<name>A0A369W1D3_9HYPH</name>
<evidence type="ECO:0000313" key="3">
    <source>
        <dbReference type="Proteomes" id="UP000253759"/>
    </source>
</evidence>
<keyword evidence="3" id="KW-1185">Reference proteome</keyword>
<dbReference type="InterPro" id="IPR022998">
    <property type="entry name" value="ThiamineP_synth_TenI"/>
</dbReference>
<organism evidence="2 3">
    <name type="scientific">Pelagibacterium lacus</name>
    <dbReference type="NCBI Taxonomy" id="2282655"/>
    <lineage>
        <taxon>Bacteria</taxon>
        <taxon>Pseudomonadati</taxon>
        <taxon>Pseudomonadota</taxon>
        <taxon>Alphaproteobacteria</taxon>
        <taxon>Hyphomicrobiales</taxon>
        <taxon>Devosiaceae</taxon>
        <taxon>Pelagibacterium</taxon>
    </lineage>
</organism>
<gene>
    <name evidence="2" type="ORF">DVH29_13010</name>
</gene>
<feature type="domain" description="Thiamine phosphate synthase/TenI" evidence="1">
    <location>
        <begin position="31"/>
        <end position="141"/>
    </location>
</feature>
<dbReference type="Proteomes" id="UP000253759">
    <property type="component" value="Unassembled WGS sequence"/>
</dbReference>
<evidence type="ECO:0000313" key="2">
    <source>
        <dbReference type="EMBL" id="RDE08173.1"/>
    </source>
</evidence>
<dbReference type="Pfam" id="PF02581">
    <property type="entry name" value="TMP-TENI"/>
    <property type="match status" value="1"/>
</dbReference>
<dbReference type="InterPro" id="IPR013785">
    <property type="entry name" value="Aldolase_TIM"/>
</dbReference>
<dbReference type="SUPFAM" id="SSF51391">
    <property type="entry name" value="Thiamin phosphate synthase"/>
    <property type="match status" value="1"/>
</dbReference>
<sequence length="195" mass="21163">MVWRQGRLNFDWGSMASDIFLVASPAITANRLSAEVARTGATALLLRIGEGEDDLAYAARAKALAKAIQVHDCAVLLDNRPDLVRRAYVDGVHMSGGIKALREAIAELKPDFIVGTGDIGSRHEAMLRGELEVDYLMFGDRDDGEGREMAQWWAETFEIPSVYCAAPGEDNSGLGTEFIAYEEADWAAIAGEATP</sequence>
<dbReference type="GO" id="GO:0009228">
    <property type="term" value="P:thiamine biosynthetic process"/>
    <property type="evidence" value="ECO:0007669"/>
    <property type="project" value="UniProtKB-KW"/>
</dbReference>